<dbReference type="PANTHER" id="PTHR22929">
    <property type="entry name" value="RNA POLYMERASE III TRANSCRIPTION INITIATION FACTOR B"/>
    <property type="match status" value="1"/>
</dbReference>
<evidence type="ECO:0000256" key="1">
    <source>
        <dbReference type="SAM" id="Coils"/>
    </source>
</evidence>
<dbReference type="InterPro" id="IPR009057">
    <property type="entry name" value="Homeodomain-like_sf"/>
</dbReference>
<sequence length="292" mass="33586">MESSDFDFPPSPTDDGKLDVDISNADEIPMRTLWRTAPEELPQTKLPENQMRPIRHAIRANQKLAQRGKTGPRVSSVGSDCDGGNDPKEEEVQIKAEGQGQVARSFSGGQKRPRYNWTEEELSDFYKFLSQYGTDFNAITVLYADRTREDIKRLYHRELRRRQWKVRRALSMHESIDLATFNSCLRKREEQKRKSQTRKLEKEEEEVLRLLEAGTLCTHPTPEETTNSVKEGDGEFSFSFNVKEEQEAQMVEHPNEVERETVSGINQCTPVTEVDDQAPSEPNVEDEFTITC</sequence>
<evidence type="ECO:0000313" key="4">
    <source>
        <dbReference type="EMBL" id="CCC93898.1"/>
    </source>
</evidence>
<feature type="coiled-coil region" evidence="1">
    <location>
        <begin position="185"/>
        <end position="213"/>
    </location>
</feature>
<dbReference type="Pfam" id="PF15963">
    <property type="entry name" value="Myb_DNA-bind_7"/>
    <property type="match status" value="1"/>
</dbReference>
<dbReference type="GO" id="GO:0000126">
    <property type="term" value="C:transcription factor TFIIIB complex"/>
    <property type="evidence" value="ECO:0007669"/>
    <property type="project" value="TreeGrafter"/>
</dbReference>
<organism evidence="4">
    <name type="scientific">Trypanosoma congolense (strain IL3000)</name>
    <dbReference type="NCBI Taxonomy" id="1068625"/>
    <lineage>
        <taxon>Eukaryota</taxon>
        <taxon>Discoba</taxon>
        <taxon>Euglenozoa</taxon>
        <taxon>Kinetoplastea</taxon>
        <taxon>Metakinetoplastina</taxon>
        <taxon>Trypanosomatida</taxon>
        <taxon>Trypanosomatidae</taxon>
        <taxon>Trypanosoma</taxon>
        <taxon>Nannomonas</taxon>
    </lineage>
</organism>
<feature type="compositionally biased region" description="Acidic residues" evidence="2">
    <location>
        <begin position="273"/>
        <end position="292"/>
    </location>
</feature>
<feature type="region of interest" description="Disordered" evidence="2">
    <location>
        <begin position="272"/>
        <end position="292"/>
    </location>
</feature>
<dbReference type="CDD" id="cd00167">
    <property type="entry name" value="SANT"/>
    <property type="match status" value="1"/>
</dbReference>
<keyword evidence="1" id="KW-0175">Coiled coil</keyword>
<feature type="region of interest" description="Disordered" evidence="2">
    <location>
        <begin position="1"/>
        <end position="86"/>
    </location>
</feature>
<accession>G0UWY1</accession>
<dbReference type="SUPFAM" id="SSF46689">
    <property type="entry name" value="Homeodomain-like"/>
    <property type="match status" value="1"/>
</dbReference>
<name>G0UWY1_TRYCI</name>
<protein>
    <recommendedName>
        <fullName evidence="3">Myb-like domain-containing protein</fullName>
    </recommendedName>
</protein>
<reference evidence="4" key="1">
    <citation type="journal article" date="2012" name="Proc. Natl. Acad. Sci. U.S.A.">
        <title>Antigenic diversity is generated by distinct evolutionary mechanisms in African trypanosome species.</title>
        <authorList>
            <person name="Jackson A.P."/>
            <person name="Berry A."/>
            <person name="Aslett M."/>
            <person name="Allison H.C."/>
            <person name="Burton P."/>
            <person name="Vavrova-Anderson J."/>
            <person name="Brown R."/>
            <person name="Browne H."/>
            <person name="Corton N."/>
            <person name="Hauser H."/>
            <person name="Gamble J."/>
            <person name="Gilderthorp R."/>
            <person name="Marcello L."/>
            <person name="McQuillan J."/>
            <person name="Otto T.D."/>
            <person name="Quail M.A."/>
            <person name="Sanders M.J."/>
            <person name="van Tonder A."/>
            <person name="Ginger M.L."/>
            <person name="Field M.C."/>
            <person name="Barry J.D."/>
            <person name="Hertz-Fowler C."/>
            <person name="Berriman M."/>
        </authorList>
    </citation>
    <scope>NUCLEOTIDE SEQUENCE</scope>
    <source>
        <strain evidence="4">IL3000</strain>
    </source>
</reference>
<dbReference type="EMBL" id="HE575323">
    <property type="protein sequence ID" value="CCC93898.1"/>
    <property type="molecule type" value="Genomic_DNA"/>
</dbReference>
<dbReference type="InterPro" id="IPR001005">
    <property type="entry name" value="SANT/Myb"/>
</dbReference>
<feature type="domain" description="Myb-like" evidence="3">
    <location>
        <begin position="113"/>
        <end position="161"/>
    </location>
</feature>
<dbReference type="GO" id="GO:0001156">
    <property type="term" value="F:TFIIIC-class transcription factor complex binding"/>
    <property type="evidence" value="ECO:0007669"/>
    <property type="project" value="TreeGrafter"/>
</dbReference>
<dbReference type="PANTHER" id="PTHR22929:SF0">
    <property type="entry name" value="TRANSCRIPTION FACTOR TFIIIB COMPONENT B'' HOMOLOG"/>
    <property type="match status" value="1"/>
</dbReference>
<proteinExistence type="predicted"/>
<dbReference type="SMART" id="SM00717">
    <property type="entry name" value="SANT"/>
    <property type="match status" value="1"/>
</dbReference>
<dbReference type="VEuPathDB" id="TriTrypDB:TcIL3000_10_6710"/>
<dbReference type="AlphaFoldDB" id="G0UWY1"/>
<dbReference type="Gene3D" id="1.20.58.1880">
    <property type="match status" value="1"/>
</dbReference>
<evidence type="ECO:0000259" key="3">
    <source>
        <dbReference type="SMART" id="SM00717"/>
    </source>
</evidence>
<dbReference type="InterPro" id="IPR039467">
    <property type="entry name" value="TFIIIB_B''_Myb"/>
</dbReference>
<evidence type="ECO:0000256" key="2">
    <source>
        <dbReference type="SAM" id="MobiDB-lite"/>
    </source>
</evidence>
<gene>
    <name evidence="4" type="ORF">TCIL3000_10_6710</name>
</gene>
<dbReference type="GO" id="GO:0070898">
    <property type="term" value="P:RNA polymerase III preinitiation complex assembly"/>
    <property type="evidence" value="ECO:0007669"/>
    <property type="project" value="TreeGrafter"/>
</dbReference>